<comment type="caution">
    <text evidence="6">The sequence shown here is derived from an EMBL/GenBank/DDBJ whole genome shotgun (WGS) entry which is preliminary data.</text>
</comment>
<dbReference type="Pfam" id="PF02535">
    <property type="entry name" value="Zip"/>
    <property type="match status" value="1"/>
</dbReference>
<evidence type="ECO:0000256" key="1">
    <source>
        <dbReference type="ARBA" id="ARBA00004141"/>
    </source>
</evidence>
<sequence>MPSASPPALVGLVRYDRWSARRHASAAAGSSHGPGAAAATELAGTGASAAARLSLMIAIGIGLHNFAEGLAIGNSAASGDISLAVLLIVGFGLHNATEGFGIVAPLAAEGTRPAWGTLALLGLIGGGPTFVGTLIGQHVVNDTLAVAFLGLAAGSILYVVIELLAVARRANLKELTTWMILAGLFLGFGTDAIITAAGV</sequence>
<feature type="transmembrane region" description="Helical" evidence="5">
    <location>
        <begin position="146"/>
        <end position="166"/>
    </location>
</feature>
<dbReference type="RefSeq" id="WP_209698374.1">
    <property type="nucleotide sequence ID" value="NZ_JAGINT010000002.1"/>
</dbReference>
<comment type="subcellular location">
    <subcellularLocation>
        <location evidence="1">Membrane</location>
        <topology evidence="1">Multi-pass membrane protein</topology>
    </subcellularLocation>
</comment>
<evidence type="ECO:0000313" key="7">
    <source>
        <dbReference type="Proteomes" id="UP000755585"/>
    </source>
</evidence>
<keyword evidence="3 5" id="KW-1133">Transmembrane helix</keyword>
<keyword evidence="4 5" id="KW-0472">Membrane</keyword>
<accession>A0ABS4UVT7</accession>
<proteinExistence type="predicted"/>
<evidence type="ECO:0000256" key="3">
    <source>
        <dbReference type="ARBA" id="ARBA00022989"/>
    </source>
</evidence>
<keyword evidence="7" id="KW-1185">Reference proteome</keyword>
<keyword evidence="2 5" id="KW-0812">Transmembrane</keyword>
<evidence type="ECO:0000256" key="4">
    <source>
        <dbReference type="ARBA" id="ARBA00023136"/>
    </source>
</evidence>
<evidence type="ECO:0000256" key="2">
    <source>
        <dbReference type="ARBA" id="ARBA00022692"/>
    </source>
</evidence>
<protein>
    <submittedName>
        <fullName evidence="6">Zinc transporter ZupT</fullName>
    </submittedName>
</protein>
<dbReference type="InterPro" id="IPR003689">
    <property type="entry name" value="ZIP"/>
</dbReference>
<dbReference type="EMBL" id="JAGINT010000002">
    <property type="protein sequence ID" value="MBP2355753.1"/>
    <property type="molecule type" value="Genomic_DNA"/>
</dbReference>
<reference evidence="6 7" key="1">
    <citation type="submission" date="2021-03" db="EMBL/GenBank/DDBJ databases">
        <title>Sequencing the genomes of 1000 actinobacteria strains.</title>
        <authorList>
            <person name="Klenk H.-P."/>
        </authorList>
    </citation>
    <scope>NUCLEOTIDE SEQUENCE [LARGE SCALE GENOMIC DNA]</scope>
    <source>
        <strain evidence="6 7">DSM 18824</strain>
    </source>
</reference>
<gene>
    <name evidence="6" type="ORF">JOF29_006863</name>
</gene>
<evidence type="ECO:0000256" key="5">
    <source>
        <dbReference type="SAM" id="Phobius"/>
    </source>
</evidence>
<feature type="transmembrane region" description="Helical" evidence="5">
    <location>
        <begin position="178"/>
        <end position="198"/>
    </location>
</feature>
<name>A0ABS4UVT7_9ACTN</name>
<organism evidence="6 7">
    <name type="scientific">Kribbella aluminosa</name>
    <dbReference type="NCBI Taxonomy" id="416017"/>
    <lineage>
        <taxon>Bacteria</taxon>
        <taxon>Bacillati</taxon>
        <taxon>Actinomycetota</taxon>
        <taxon>Actinomycetes</taxon>
        <taxon>Propionibacteriales</taxon>
        <taxon>Kribbellaceae</taxon>
        <taxon>Kribbella</taxon>
    </lineage>
</organism>
<dbReference type="Proteomes" id="UP000755585">
    <property type="component" value="Unassembled WGS sequence"/>
</dbReference>
<evidence type="ECO:0000313" key="6">
    <source>
        <dbReference type="EMBL" id="MBP2355753.1"/>
    </source>
</evidence>
<feature type="transmembrane region" description="Helical" evidence="5">
    <location>
        <begin position="118"/>
        <end position="140"/>
    </location>
</feature>